<organism evidence="9 10">
    <name type="scientific">Brucella anthropi (strain ATCC 49188 / DSM 6882 / CCUG 24695 / JCM 21032 / LMG 3331 / NBRC 15819 / NCTC 12168 / Alc 37)</name>
    <name type="common">Ochrobactrum anthropi</name>
    <dbReference type="NCBI Taxonomy" id="439375"/>
    <lineage>
        <taxon>Bacteria</taxon>
        <taxon>Pseudomonadati</taxon>
        <taxon>Pseudomonadota</taxon>
        <taxon>Alphaproteobacteria</taxon>
        <taxon>Hyphomicrobiales</taxon>
        <taxon>Brucellaceae</taxon>
        <taxon>Brucella/Ochrobactrum group</taxon>
        <taxon>Brucella</taxon>
    </lineage>
</organism>
<evidence type="ECO:0000256" key="1">
    <source>
        <dbReference type="ARBA" id="ARBA00008136"/>
    </source>
</evidence>
<evidence type="ECO:0000256" key="2">
    <source>
        <dbReference type="ARBA" id="ARBA00022670"/>
    </source>
</evidence>
<dbReference type="InterPro" id="IPR003738">
    <property type="entry name" value="SRAP"/>
</dbReference>
<keyword evidence="3" id="KW-0227">DNA damage</keyword>
<accession>A6WZ43</accession>
<dbReference type="HOGENOM" id="CLU_035990_6_2_5"/>
<dbReference type="PANTHER" id="PTHR13604">
    <property type="entry name" value="DC12-RELATED"/>
    <property type="match status" value="1"/>
</dbReference>
<evidence type="ECO:0000256" key="7">
    <source>
        <dbReference type="ARBA" id="ARBA00023239"/>
    </source>
</evidence>
<evidence type="ECO:0000313" key="9">
    <source>
        <dbReference type="EMBL" id="ABS14247.1"/>
    </source>
</evidence>
<dbReference type="GO" id="GO:0106300">
    <property type="term" value="P:protein-DNA covalent cross-linking repair"/>
    <property type="evidence" value="ECO:0007669"/>
    <property type="project" value="InterPro"/>
</dbReference>
<evidence type="ECO:0000256" key="8">
    <source>
        <dbReference type="RuleBase" id="RU364100"/>
    </source>
</evidence>
<dbReference type="eggNOG" id="COG2135">
    <property type="taxonomic scope" value="Bacteria"/>
</dbReference>
<proteinExistence type="inferred from homology"/>
<dbReference type="KEGG" id="oan:Oant_1531"/>
<keyword evidence="4 8" id="KW-0378">Hydrolase</keyword>
<keyword evidence="6" id="KW-0238">DNA-binding</keyword>
<evidence type="ECO:0000313" key="10">
    <source>
        <dbReference type="Proteomes" id="UP000002301"/>
    </source>
</evidence>
<dbReference type="SUPFAM" id="SSF143081">
    <property type="entry name" value="BB1717-like"/>
    <property type="match status" value="1"/>
</dbReference>
<protein>
    <recommendedName>
        <fullName evidence="8">Abasic site processing protein</fullName>
        <ecNumber evidence="8">3.4.-.-</ecNumber>
    </recommendedName>
</protein>
<evidence type="ECO:0000256" key="6">
    <source>
        <dbReference type="ARBA" id="ARBA00023125"/>
    </source>
</evidence>
<evidence type="ECO:0000256" key="3">
    <source>
        <dbReference type="ARBA" id="ARBA00022763"/>
    </source>
</evidence>
<dbReference type="GO" id="GO:0016829">
    <property type="term" value="F:lyase activity"/>
    <property type="evidence" value="ECO:0007669"/>
    <property type="project" value="UniProtKB-KW"/>
</dbReference>
<gene>
    <name evidence="9" type="ordered locus">Oant_1531</name>
</gene>
<dbReference type="EC" id="3.4.-.-" evidence="8"/>
<name>A6WZ43_BRUA4</name>
<dbReference type="AlphaFoldDB" id="A6WZ43"/>
<dbReference type="EMBL" id="CP000758">
    <property type="protein sequence ID" value="ABS14247.1"/>
    <property type="molecule type" value="Genomic_DNA"/>
</dbReference>
<sequence>MCGRFTQTYTWAEIHAMYNLVPATPRNLQPRYNIAPTTQIGVVTQAGNDLTYSEMRWSLVPSWFKDSIKKAPFGHNARAEGVATSGMFKVPLQRQRCLIPATGFFEWTGQKGDKLPWFISAKDGRPLTFAGIYDRWRDRETGDEITSCAIITCDANSFMRGIHTRMPVILQEKNWREWLAEPRIDLLKPAPGDDLQAWRVSTNVNSSRYQGDDTMQPIAEIGTLV</sequence>
<dbReference type="InterPro" id="IPR036590">
    <property type="entry name" value="SRAP-like"/>
</dbReference>
<dbReference type="PATRIC" id="fig|439375.7.peg.1605"/>
<keyword evidence="10" id="KW-1185">Reference proteome</keyword>
<keyword evidence="7" id="KW-0456">Lyase</keyword>
<dbReference type="GO" id="GO:0006508">
    <property type="term" value="P:proteolysis"/>
    <property type="evidence" value="ECO:0007669"/>
    <property type="project" value="UniProtKB-KW"/>
</dbReference>
<dbReference type="RefSeq" id="WP_012091585.1">
    <property type="nucleotide sequence ID" value="NC_009667.1"/>
</dbReference>
<dbReference type="Pfam" id="PF02586">
    <property type="entry name" value="SRAP"/>
    <property type="match status" value="1"/>
</dbReference>
<dbReference type="GO" id="GO:0003697">
    <property type="term" value="F:single-stranded DNA binding"/>
    <property type="evidence" value="ECO:0007669"/>
    <property type="project" value="InterPro"/>
</dbReference>
<dbReference type="GO" id="GO:0008233">
    <property type="term" value="F:peptidase activity"/>
    <property type="evidence" value="ECO:0007669"/>
    <property type="project" value="UniProtKB-KW"/>
</dbReference>
<evidence type="ECO:0000256" key="5">
    <source>
        <dbReference type="ARBA" id="ARBA00023124"/>
    </source>
</evidence>
<keyword evidence="2 8" id="KW-0645">Protease</keyword>
<keyword evidence="5" id="KW-0190">Covalent protein-DNA linkage</keyword>
<dbReference type="Proteomes" id="UP000002301">
    <property type="component" value="Chromosome 1"/>
</dbReference>
<comment type="similarity">
    <text evidence="1 8">Belongs to the SOS response-associated peptidase family.</text>
</comment>
<reference evidence="9 10" key="1">
    <citation type="journal article" date="2011" name="J. Bacteriol.">
        <title>Genome of Ochrobactrum anthropi ATCC 49188 T, a versatile opportunistic pathogen and symbiont of several eukaryotic hosts.</title>
        <authorList>
            <person name="Chain P.S."/>
            <person name="Lang D.M."/>
            <person name="Comerci D.J."/>
            <person name="Malfatti S.A."/>
            <person name="Vergez L.M."/>
            <person name="Shin M."/>
            <person name="Ugalde R.A."/>
            <person name="Garcia E."/>
            <person name="Tolmasky M.E."/>
        </authorList>
    </citation>
    <scope>NUCLEOTIDE SEQUENCE [LARGE SCALE GENOMIC DNA]</scope>
    <source>
        <strain evidence="10">ATCC 49188 / DSM 6882 / CCUG 24695 / JCM 21032 / LMG 3331 / NBRC 15819 / NCTC 12168 / Alc 37</strain>
    </source>
</reference>
<evidence type="ECO:0000256" key="4">
    <source>
        <dbReference type="ARBA" id="ARBA00022801"/>
    </source>
</evidence>
<dbReference type="PANTHER" id="PTHR13604:SF0">
    <property type="entry name" value="ABASIC SITE PROCESSING PROTEIN HMCES"/>
    <property type="match status" value="1"/>
</dbReference>
<dbReference type="Gene3D" id="3.90.1680.10">
    <property type="entry name" value="SOS response associated peptidase-like"/>
    <property type="match status" value="1"/>
</dbReference>